<evidence type="ECO:0000256" key="4">
    <source>
        <dbReference type="ARBA" id="ARBA00023136"/>
    </source>
</evidence>
<evidence type="ECO:0000256" key="3">
    <source>
        <dbReference type="ARBA" id="ARBA00022989"/>
    </source>
</evidence>
<dbReference type="OrthoDB" id="9255830at2"/>
<dbReference type="Proteomes" id="UP000273977">
    <property type="component" value="Unassembled WGS sequence"/>
</dbReference>
<keyword evidence="4" id="KW-0472">Membrane</keyword>
<evidence type="ECO:0000313" key="6">
    <source>
        <dbReference type="Proteomes" id="UP000273977"/>
    </source>
</evidence>
<evidence type="ECO:0000313" key="5">
    <source>
        <dbReference type="EMBL" id="RPA60698.1"/>
    </source>
</evidence>
<comment type="caution">
    <text evidence="5">The sequence shown here is derived from an EMBL/GenBank/DDBJ whole genome shotgun (WGS) entry which is preliminary data.</text>
</comment>
<evidence type="ECO:0000256" key="1">
    <source>
        <dbReference type="ARBA" id="ARBA00004141"/>
    </source>
</evidence>
<comment type="subcellular location">
    <subcellularLocation>
        <location evidence="1">Membrane</location>
        <topology evidence="1">Multi-pass membrane protein</topology>
    </subcellularLocation>
</comment>
<accession>A0A3N4GFP8</accession>
<keyword evidence="2" id="KW-0812">Transmembrane</keyword>
<organism evidence="5 6">
    <name type="scientific">Aerococcus agrisoli</name>
    <dbReference type="NCBI Taxonomy" id="2487350"/>
    <lineage>
        <taxon>Bacteria</taxon>
        <taxon>Bacillati</taxon>
        <taxon>Bacillota</taxon>
        <taxon>Bacilli</taxon>
        <taxon>Lactobacillales</taxon>
        <taxon>Aerococcaceae</taxon>
        <taxon>Aerococcus</taxon>
    </lineage>
</organism>
<keyword evidence="6" id="KW-1185">Reference proteome</keyword>
<evidence type="ECO:0000256" key="2">
    <source>
        <dbReference type="ARBA" id="ARBA00022692"/>
    </source>
</evidence>
<proteinExistence type="predicted"/>
<keyword evidence="3" id="KW-1133">Transmembrane helix</keyword>
<sequence>MNTNKENQEEYIIIAQADQQETSEKEEATNAPTIEVTESETGESKEFNSFFNEVLKKIPTKYATIIVNSFDKSKAQAEKILANSKEQYEGIFEDFLVGVDPEVRKKCFSTIHIATLTAAIIGCSPIPFSDAVLLVPVQLTMMGRLHKLFGQTWTQNIKSAVTKEIVLVGFGRSAVGNLMKMVPVVGSVTGAAVNGVVASGLTASLGWVTVKMLNDGEDLFDDLTTFRGQFQMLSNAVKNSRKKA</sequence>
<reference evidence="5 6" key="1">
    <citation type="submission" date="2018-11" db="EMBL/GenBank/DDBJ databases">
        <title>Aerococcus sp. SJQ22, whole genome shotgun sequence.</title>
        <authorList>
            <person name="Sun L."/>
            <person name="Gao X."/>
            <person name="Chen W."/>
            <person name="Huang K."/>
        </authorList>
    </citation>
    <scope>NUCLEOTIDE SEQUENCE [LARGE SCALE GENOMIC DNA]</scope>
    <source>
        <strain evidence="5 6">SJQ22</strain>
    </source>
</reference>
<protein>
    <submittedName>
        <fullName evidence="5">DUF697 domain-containing protein</fullName>
    </submittedName>
</protein>
<dbReference type="EMBL" id="RKMG01000010">
    <property type="protein sequence ID" value="RPA60698.1"/>
    <property type="molecule type" value="Genomic_DNA"/>
</dbReference>
<gene>
    <name evidence="5" type="ORF">EF384_04440</name>
</gene>
<dbReference type="InterPro" id="IPR021147">
    <property type="entry name" value="DUF697"/>
</dbReference>
<name>A0A3N4GFP8_9LACT</name>
<dbReference type="GO" id="GO:0016020">
    <property type="term" value="C:membrane"/>
    <property type="evidence" value="ECO:0007669"/>
    <property type="project" value="UniProtKB-SubCell"/>
</dbReference>
<dbReference type="Pfam" id="PF05128">
    <property type="entry name" value="DUF697"/>
    <property type="match status" value="1"/>
</dbReference>
<dbReference type="AlphaFoldDB" id="A0A3N4GFP8"/>